<reference evidence="2" key="1">
    <citation type="journal article" date="2020" name="Nat. Commun.">
        <title>Large-scale genome sequencing of mycorrhizal fungi provides insights into the early evolution of symbiotic traits.</title>
        <authorList>
            <person name="Miyauchi S."/>
            <person name="Kiss E."/>
            <person name="Kuo A."/>
            <person name="Drula E."/>
            <person name="Kohler A."/>
            <person name="Sanchez-Garcia M."/>
            <person name="Morin E."/>
            <person name="Andreopoulos B."/>
            <person name="Barry K.W."/>
            <person name="Bonito G."/>
            <person name="Buee M."/>
            <person name="Carver A."/>
            <person name="Chen C."/>
            <person name="Cichocki N."/>
            <person name="Clum A."/>
            <person name="Culley D."/>
            <person name="Crous P.W."/>
            <person name="Fauchery L."/>
            <person name="Girlanda M."/>
            <person name="Hayes R.D."/>
            <person name="Keri Z."/>
            <person name="LaButti K."/>
            <person name="Lipzen A."/>
            <person name="Lombard V."/>
            <person name="Magnuson J."/>
            <person name="Maillard F."/>
            <person name="Murat C."/>
            <person name="Nolan M."/>
            <person name="Ohm R.A."/>
            <person name="Pangilinan J."/>
            <person name="Pereira M.F."/>
            <person name="Perotto S."/>
            <person name="Peter M."/>
            <person name="Pfister S."/>
            <person name="Riley R."/>
            <person name="Sitrit Y."/>
            <person name="Stielow J.B."/>
            <person name="Szollosi G."/>
            <person name="Zifcakova L."/>
            <person name="Stursova M."/>
            <person name="Spatafora J.W."/>
            <person name="Tedersoo L."/>
            <person name="Vaario L.M."/>
            <person name="Yamada A."/>
            <person name="Yan M."/>
            <person name="Wang P."/>
            <person name="Xu J."/>
            <person name="Bruns T."/>
            <person name="Baldrian P."/>
            <person name="Vilgalys R."/>
            <person name="Dunand C."/>
            <person name="Henrissat B."/>
            <person name="Grigoriev I.V."/>
            <person name="Hibbett D."/>
            <person name="Nagy L.G."/>
            <person name="Martin F.M."/>
        </authorList>
    </citation>
    <scope>NUCLEOTIDE SEQUENCE</scope>
    <source>
        <strain evidence="2">UP504</strain>
    </source>
</reference>
<dbReference type="PANTHER" id="PTHR35871">
    <property type="entry name" value="EXPRESSED PROTEIN"/>
    <property type="match status" value="1"/>
</dbReference>
<comment type="caution">
    <text evidence="2">The sequence shown here is derived from an EMBL/GenBank/DDBJ whole genome shotgun (WGS) entry which is preliminary data.</text>
</comment>
<accession>A0A9P6AFI4</accession>
<dbReference type="OrthoDB" id="2449121at2759"/>
<gene>
    <name evidence="2" type="ORF">BS47DRAFT_1374361</name>
</gene>
<keyword evidence="3" id="KW-1185">Reference proteome</keyword>
<dbReference type="AlphaFoldDB" id="A0A9P6AFI4"/>
<feature type="region of interest" description="Disordered" evidence="1">
    <location>
        <begin position="283"/>
        <end position="303"/>
    </location>
</feature>
<dbReference type="Proteomes" id="UP000886523">
    <property type="component" value="Unassembled WGS sequence"/>
</dbReference>
<protein>
    <submittedName>
        <fullName evidence="2">Uncharacterized protein</fullName>
    </submittedName>
</protein>
<evidence type="ECO:0000256" key="1">
    <source>
        <dbReference type="SAM" id="MobiDB-lite"/>
    </source>
</evidence>
<proteinExistence type="predicted"/>
<sequence>MVQYHGPNLEHHKPSLWPGEKCVITQFHDKSCFHANEFKKSAWCGQTIQDAWKIIYPSAAGDAWWDTAQLLTQVTNAIDIFNVTHPECEALFIFDQSSTHTSLGPNALHPFKMNKGDGGKQHKKSDTIIPDDNPNISLCEKVQKMTTDSGAARGLQTVLEEHGIDTKGICAKCSPICPFKNERCCLAHIFSKQHDVINQVSMLEELITKVGHHCIFLPKFHCELNPIEMYWGYSKYCYCEAFKVTFADAKATAMDSLESCPLDTIHHFINCHMTIKVGDSESLKPGESENQVFEAQKPAVWPQ</sequence>
<dbReference type="EMBL" id="MU129195">
    <property type="protein sequence ID" value="KAF9504799.1"/>
    <property type="molecule type" value="Genomic_DNA"/>
</dbReference>
<evidence type="ECO:0000313" key="3">
    <source>
        <dbReference type="Proteomes" id="UP000886523"/>
    </source>
</evidence>
<evidence type="ECO:0000313" key="2">
    <source>
        <dbReference type="EMBL" id="KAF9504799.1"/>
    </source>
</evidence>
<dbReference type="PANTHER" id="PTHR35871:SF1">
    <property type="entry name" value="CXC1-LIKE CYSTEINE CLUSTER ASSOCIATED WITH KDZ TRANSPOSASES DOMAIN-CONTAINING PROTEIN"/>
    <property type="match status" value="1"/>
</dbReference>
<dbReference type="Gene3D" id="3.30.420.10">
    <property type="entry name" value="Ribonuclease H-like superfamily/Ribonuclease H"/>
    <property type="match status" value="1"/>
</dbReference>
<dbReference type="InterPro" id="IPR036397">
    <property type="entry name" value="RNaseH_sf"/>
</dbReference>
<organism evidence="2 3">
    <name type="scientific">Hydnum rufescens UP504</name>
    <dbReference type="NCBI Taxonomy" id="1448309"/>
    <lineage>
        <taxon>Eukaryota</taxon>
        <taxon>Fungi</taxon>
        <taxon>Dikarya</taxon>
        <taxon>Basidiomycota</taxon>
        <taxon>Agaricomycotina</taxon>
        <taxon>Agaricomycetes</taxon>
        <taxon>Cantharellales</taxon>
        <taxon>Hydnaceae</taxon>
        <taxon>Hydnum</taxon>
    </lineage>
</organism>
<dbReference type="GO" id="GO:0003676">
    <property type="term" value="F:nucleic acid binding"/>
    <property type="evidence" value="ECO:0007669"/>
    <property type="project" value="InterPro"/>
</dbReference>
<name>A0A9P6AFI4_9AGAM</name>